<feature type="non-terminal residue" evidence="6">
    <location>
        <position position="306"/>
    </location>
</feature>
<dbReference type="InterPro" id="IPR016163">
    <property type="entry name" value="Ald_DH_C"/>
</dbReference>
<dbReference type="InterPro" id="IPR015590">
    <property type="entry name" value="Aldehyde_DH_dom"/>
</dbReference>
<dbReference type="PANTHER" id="PTHR43521">
    <property type="entry name" value="ALPHA-AMINOADIPIC SEMIALDEHYDE DEHYDROGENASE"/>
    <property type="match status" value="1"/>
</dbReference>
<comment type="subunit">
    <text evidence="1">Homotetramer.</text>
</comment>
<dbReference type="InterPro" id="IPR016162">
    <property type="entry name" value="Ald_DH_N"/>
</dbReference>
<dbReference type="InterPro" id="IPR016161">
    <property type="entry name" value="Ald_DH/histidinol_DH"/>
</dbReference>
<dbReference type="EMBL" id="UINC01114075">
    <property type="protein sequence ID" value="SVC84125.1"/>
    <property type="molecule type" value="Genomic_DNA"/>
</dbReference>
<evidence type="ECO:0000256" key="1">
    <source>
        <dbReference type="ARBA" id="ARBA00011881"/>
    </source>
</evidence>
<keyword evidence="2" id="KW-0560">Oxidoreductase</keyword>
<name>A0A382QGW3_9ZZZZ</name>
<dbReference type="PROSITE" id="PS00687">
    <property type="entry name" value="ALDEHYDE_DEHYDR_GLU"/>
    <property type="match status" value="1"/>
</dbReference>
<feature type="domain" description="Aldehyde dehydrogenase" evidence="5">
    <location>
        <begin position="27"/>
        <end position="306"/>
    </location>
</feature>
<keyword evidence="3" id="KW-0520">NAD</keyword>
<gene>
    <name evidence="6" type="ORF">METZ01_LOCUS336979</name>
</gene>
<dbReference type="AlphaFoldDB" id="A0A382QGW3"/>
<dbReference type="Pfam" id="PF00171">
    <property type="entry name" value="Aldedh"/>
    <property type="match status" value="1"/>
</dbReference>
<dbReference type="EC" id="1.2.1.3" evidence="4"/>
<dbReference type="Gene3D" id="3.40.309.10">
    <property type="entry name" value="Aldehyde Dehydrogenase, Chain A, domain 2"/>
    <property type="match status" value="1"/>
</dbReference>
<dbReference type="SUPFAM" id="SSF53720">
    <property type="entry name" value="ALDH-like"/>
    <property type="match status" value="1"/>
</dbReference>
<evidence type="ECO:0000259" key="5">
    <source>
        <dbReference type="Pfam" id="PF00171"/>
    </source>
</evidence>
<organism evidence="6">
    <name type="scientific">marine metagenome</name>
    <dbReference type="NCBI Taxonomy" id="408172"/>
    <lineage>
        <taxon>unclassified sequences</taxon>
        <taxon>metagenomes</taxon>
        <taxon>ecological metagenomes</taxon>
    </lineage>
</organism>
<reference evidence="6" key="1">
    <citation type="submission" date="2018-05" db="EMBL/GenBank/DDBJ databases">
        <authorList>
            <person name="Lanie J.A."/>
            <person name="Ng W.-L."/>
            <person name="Kazmierczak K.M."/>
            <person name="Andrzejewski T.M."/>
            <person name="Davidsen T.M."/>
            <person name="Wayne K.J."/>
            <person name="Tettelin H."/>
            <person name="Glass J.I."/>
            <person name="Rusch D."/>
            <person name="Podicherti R."/>
            <person name="Tsui H.-C.T."/>
            <person name="Winkler M.E."/>
        </authorList>
    </citation>
    <scope>NUCLEOTIDE SEQUENCE</scope>
</reference>
<proteinExistence type="predicted"/>
<dbReference type="InterPro" id="IPR029510">
    <property type="entry name" value="Ald_DH_CS_GLU"/>
</dbReference>
<dbReference type="GO" id="GO:0004029">
    <property type="term" value="F:aldehyde dehydrogenase (NAD+) activity"/>
    <property type="evidence" value="ECO:0007669"/>
    <property type="project" value="UniProtKB-EC"/>
</dbReference>
<accession>A0A382QGW3</accession>
<evidence type="ECO:0000313" key="6">
    <source>
        <dbReference type="EMBL" id="SVC84125.1"/>
    </source>
</evidence>
<protein>
    <recommendedName>
        <fullName evidence="4">aldehyde dehydrogenase (NAD(+))</fullName>
        <ecNumber evidence="4">1.2.1.3</ecNumber>
    </recommendedName>
</protein>
<dbReference type="PANTHER" id="PTHR43521:SF1">
    <property type="entry name" value="ALPHA-AMINOADIPIC SEMIALDEHYDE DEHYDROGENASE"/>
    <property type="match status" value="1"/>
</dbReference>
<evidence type="ECO:0000256" key="4">
    <source>
        <dbReference type="ARBA" id="ARBA00024226"/>
    </source>
</evidence>
<evidence type="ECO:0000256" key="3">
    <source>
        <dbReference type="ARBA" id="ARBA00023027"/>
    </source>
</evidence>
<sequence>MDNILQSLGIEKNNHGACMGAGKWSTTTDAGKLQSINPSTGKEIASVYQCSEADYDKIMNESIESFKEWRMVPAPIRGQLVREMAEELRKKKDLLGSLVALEMGKIKAEGDGEVQEMIDIADFSVGLSRQLYGLTMHSERVKHRMYEQWHPLGIVGVISAFNFPVAVWAWNAFIAAVCGDITVWKPSSKVPLCGIAVQNICNDVLARNGYKGIFNLIIGRGSTIGERLINDCRVPLISATGSTPMGKRIGEVVGARLGKTILELGGNNAIIVDETADLEMVIPAILFGAVGTAGQRCTSTRRIIIQ</sequence>
<dbReference type="InterPro" id="IPR044638">
    <property type="entry name" value="ALDH7A1-like"/>
</dbReference>
<dbReference type="Gene3D" id="3.40.605.10">
    <property type="entry name" value="Aldehyde Dehydrogenase, Chain A, domain 1"/>
    <property type="match status" value="1"/>
</dbReference>
<evidence type="ECO:0000256" key="2">
    <source>
        <dbReference type="ARBA" id="ARBA00023002"/>
    </source>
</evidence>